<organism evidence="3">
    <name type="scientific">viral metagenome</name>
    <dbReference type="NCBI Taxonomy" id="1070528"/>
    <lineage>
        <taxon>unclassified sequences</taxon>
        <taxon>metagenomes</taxon>
        <taxon>organismal metagenomes</taxon>
    </lineage>
</organism>
<keyword evidence="1" id="KW-0175">Coiled coil</keyword>
<feature type="transmembrane region" description="Helical" evidence="2">
    <location>
        <begin position="27"/>
        <end position="45"/>
    </location>
</feature>
<feature type="transmembrane region" description="Helical" evidence="2">
    <location>
        <begin position="117"/>
        <end position="138"/>
    </location>
</feature>
<dbReference type="AlphaFoldDB" id="A0A6C0LV15"/>
<accession>A0A6C0LV15</accession>
<evidence type="ECO:0000313" key="3">
    <source>
        <dbReference type="EMBL" id="QHU33601.1"/>
    </source>
</evidence>
<evidence type="ECO:0000256" key="2">
    <source>
        <dbReference type="SAM" id="Phobius"/>
    </source>
</evidence>
<feature type="coiled-coil region" evidence="1">
    <location>
        <begin position="89"/>
        <end position="116"/>
    </location>
</feature>
<reference evidence="3" key="1">
    <citation type="journal article" date="2020" name="Nature">
        <title>Giant virus diversity and host interactions through global metagenomics.</title>
        <authorList>
            <person name="Schulz F."/>
            <person name="Roux S."/>
            <person name="Paez-Espino D."/>
            <person name="Jungbluth S."/>
            <person name="Walsh D.A."/>
            <person name="Denef V.J."/>
            <person name="McMahon K.D."/>
            <person name="Konstantinidis K.T."/>
            <person name="Eloe-Fadrosh E.A."/>
            <person name="Kyrpides N.C."/>
            <person name="Woyke T."/>
        </authorList>
    </citation>
    <scope>NUCLEOTIDE SEQUENCE</scope>
    <source>
        <strain evidence="3">GVMAG-S-1016704-121</strain>
    </source>
</reference>
<keyword evidence="2" id="KW-0812">Transmembrane</keyword>
<name>A0A6C0LV15_9ZZZZ</name>
<protein>
    <submittedName>
        <fullName evidence="3">Uncharacterized protein</fullName>
    </submittedName>
</protein>
<proteinExistence type="predicted"/>
<sequence>MSSIKTPEDRPSLLEKIKKRAIEYKKVIITVIVVGIVIGLVYYFTTRDSDIIDNDDAVGCPICENPSCVAEKAEIKTLKGKIVILEGHQKSLEGRISTLETELDDTEDALARKTRDFIGSTIGLTFATIITGVGTFFITRSIYGRSATSTASTDIPT</sequence>
<evidence type="ECO:0000256" key="1">
    <source>
        <dbReference type="SAM" id="Coils"/>
    </source>
</evidence>
<keyword evidence="2" id="KW-1133">Transmembrane helix</keyword>
<keyword evidence="2" id="KW-0472">Membrane</keyword>
<dbReference type="EMBL" id="MN740559">
    <property type="protein sequence ID" value="QHU33601.1"/>
    <property type="molecule type" value="Genomic_DNA"/>
</dbReference>